<comment type="similarity">
    <text evidence="1">Belongs to the glutathione peroxidase family.</text>
</comment>
<evidence type="ECO:0008006" key="5">
    <source>
        <dbReference type="Google" id="ProtNLM"/>
    </source>
</evidence>
<dbReference type="PROSITE" id="PS00460">
    <property type="entry name" value="GLUTATHIONE_PEROXID_1"/>
    <property type="match status" value="1"/>
</dbReference>
<dbReference type="Gene3D" id="3.40.30.10">
    <property type="entry name" value="Glutaredoxin"/>
    <property type="match status" value="1"/>
</dbReference>
<organism evidence="4">
    <name type="scientific">marine metagenome</name>
    <dbReference type="NCBI Taxonomy" id="408172"/>
    <lineage>
        <taxon>unclassified sequences</taxon>
        <taxon>metagenomes</taxon>
        <taxon>ecological metagenomes</taxon>
    </lineage>
</organism>
<name>A0A382NU54_9ZZZZ</name>
<keyword evidence="3" id="KW-0560">Oxidoreductase</keyword>
<dbReference type="PANTHER" id="PTHR11592">
    <property type="entry name" value="GLUTATHIONE PEROXIDASE"/>
    <property type="match status" value="1"/>
</dbReference>
<dbReference type="PRINTS" id="PR01011">
    <property type="entry name" value="GLUTPROXDASE"/>
</dbReference>
<dbReference type="PANTHER" id="PTHR11592:SF78">
    <property type="entry name" value="GLUTATHIONE PEROXIDASE"/>
    <property type="match status" value="1"/>
</dbReference>
<dbReference type="GO" id="GO:0034599">
    <property type="term" value="P:cellular response to oxidative stress"/>
    <property type="evidence" value="ECO:0007669"/>
    <property type="project" value="TreeGrafter"/>
</dbReference>
<gene>
    <name evidence="4" type="ORF">METZ01_LOCUS315945</name>
</gene>
<dbReference type="PROSITE" id="PS51355">
    <property type="entry name" value="GLUTATHIONE_PEROXID_3"/>
    <property type="match status" value="1"/>
</dbReference>
<evidence type="ECO:0000256" key="3">
    <source>
        <dbReference type="ARBA" id="ARBA00023002"/>
    </source>
</evidence>
<dbReference type="InterPro" id="IPR036249">
    <property type="entry name" value="Thioredoxin-like_sf"/>
</dbReference>
<dbReference type="EMBL" id="UINC01101900">
    <property type="protein sequence ID" value="SVC63091.1"/>
    <property type="molecule type" value="Genomic_DNA"/>
</dbReference>
<protein>
    <recommendedName>
        <fullName evidence="5">Glutathione peroxidase</fullName>
    </recommendedName>
</protein>
<evidence type="ECO:0000256" key="1">
    <source>
        <dbReference type="ARBA" id="ARBA00006926"/>
    </source>
</evidence>
<dbReference type="GO" id="GO:0004601">
    <property type="term" value="F:peroxidase activity"/>
    <property type="evidence" value="ECO:0007669"/>
    <property type="project" value="UniProtKB-KW"/>
</dbReference>
<evidence type="ECO:0000313" key="4">
    <source>
        <dbReference type="EMBL" id="SVC63091.1"/>
    </source>
</evidence>
<keyword evidence="2" id="KW-0575">Peroxidase</keyword>
<feature type="non-terminal residue" evidence="4">
    <location>
        <position position="96"/>
    </location>
</feature>
<accession>A0A382NU54</accession>
<dbReference type="InterPro" id="IPR029759">
    <property type="entry name" value="GPX_AS"/>
</dbReference>
<dbReference type="SUPFAM" id="SSF52833">
    <property type="entry name" value="Thioredoxin-like"/>
    <property type="match status" value="1"/>
</dbReference>
<dbReference type="Pfam" id="PF00255">
    <property type="entry name" value="GSHPx"/>
    <property type="match status" value="1"/>
</dbReference>
<dbReference type="AlphaFoldDB" id="A0A382NU54"/>
<reference evidence="4" key="1">
    <citation type="submission" date="2018-05" db="EMBL/GenBank/DDBJ databases">
        <authorList>
            <person name="Lanie J.A."/>
            <person name="Ng W.-L."/>
            <person name="Kazmierczak K.M."/>
            <person name="Andrzejewski T.M."/>
            <person name="Davidsen T.M."/>
            <person name="Wayne K.J."/>
            <person name="Tettelin H."/>
            <person name="Glass J.I."/>
            <person name="Rusch D."/>
            <person name="Podicherti R."/>
            <person name="Tsui H.-C.T."/>
            <person name="Winkler M.E."/>
        </authorList>
    </citation>
    <scope>NUCLEOTIDE SEQUENCE</scope>
</reference>
<dbReference type="InterPro" id="IPR000889">
    <property type="entry name" value="Glutathione_peroxidase"/>
</dbReference>
<evidence type="ECO:0000256" key="2">
    <source>
        <dbReference type="ARBA" id="ARBA00022559"/>
    </source>
</evidence>
<proteinExistence type="inferred from homology"/>
<sequence>MKKVKKILIFAVLILFSNNTMSANNTTIYDHSLIDIDGNSIDLSVFKGKPLLLINTASRCGFTPQYEGLQKLFTEYRKTDLTIIATTSNSFNQEYS</sequence>